<dbReference type="EMBL" id="KV722347">
    <property type="protein sequence ID" value="OCH94120.1"/>
    <property type="molecule type" value="Genomic_DNA"/>
</dbReference>
<reference evidence="9 10" key="1">
    <citation type="submission" date="2016-07" db="EMBL/GenBank/DDBJ databases">
        <title>Draft genome of the white-rot fungus Obba rivulosa 3A-2.</title>
        <authorList>
            <consortium name="DOE Joint Genome Institute"/>
            <person name="Miettinen O."/>
            <person name="Riley R."/>
            <person name="Acob R."/>
            <person name="Barry K."/>
            <person name="Cullen D."/>
            <person name="De Vries R."/>
            <person name="Hainaut M."/>
            <person name="Hatakka A."/>
            <person name="Henrissat B."/>
            <person name="Hilden K."/>
            <person name="Kuo R."/>
            <person name="Labutti K."/>
            <person name="Lipzen A."/>
            <person name="Makela M.R."/>
            <person name="Sandor L."/>
            <person name="Spatafora J.W."/>
            <person name="Grigoriev I.V."/>
            <person name="Hibbett D.S."/>
        </authorList>
    </citation>
    <scope>NUCLEOTIDE SEQUENCE [LARGE SCALE GENOMIC DNA]</scope>
    <source>
        <strain evidence="9 10">3A-2</strain>
    </source>
</reference>
<dbReference type="OrthoDB" id="372421at2759"/>
<dbReference type="FunFam" id="2.40.50.690:FF:000001">
    <property type="entry name" value="Cell wall biogenesis protein"/>
    <property type="match status" value="1"/>
</dbReference>
<dbReference type="GO" id="GO:0046872">
    <property type="term" value="F:metal ion binding"/>
    <property type="evidence" value="ECO:0007669"/>
    <property type="project" value="UniProtKB-KW"/>
</dbReference>
<keyword evidence="5" id="KW-0269">Exonuclease</keyword>
<feature type="compositionally biased region" description="Polar residues" evidence="7">
    <location>
        <begin position="101"/>
        <end position="124"/>
    </location>
</feature>
<comment type="similarity">
    <text evidence="5">Belongs to the RNR ribonuclease family. DIS3L2 subfamily.</text>
</comment>
<feature type="compositionally biased region" description="Low complexity" evidence="7">
    <location>
        <begin position="143"/>
        <end position="154"/>
    </location>
</feature>
<dbReference type="PANTHER" id="PTHR23355:SF9">
    <property type="entry name" value="DIS3-LIKE EXONUCLEASE 2"/>
    <property type="match status" value="1"/>
</dbReference>
<feature type="coiled-coil region" evidence="6">
    <location>
        <begin position="358"/>
        <end position="385"/>
    </location>
</feature>
<keyword evidence="4 5" id="KW-0694">RNA-binding</keyword>
<feature type="region of interest" description="Disordered" evidence="7">
    <location>
        <begin position="676"/>
        <end position="707"/>
    </location>
</feature>
<feature type="compositionally biased region" description="Polar residues" evidence="7">
    <location>
        <begin position="229"/>
        <end position="239"/>
    </location>
</feature>
<keyword evidence="5" id="KW-0464">Manganese</keyword>
<organism evidence="9 10">
    <name type="scientific">Obba rivulosa</name>
    <dbReference type="NCBI Taxonomy" id="1052685"/>
    <lineage>
        <taxon>Eukaryota</taxon>
        <taxon>Fungi</taxon>
        <taxon>Dikarya</taxon>
        <taxon>Basidiomycota</taxon>
        <taxon>Agaricomycotina</taxon>
        <taxon>Agaricomycetes</taxon>
        <taxon>Polyporales</taxon>
        <taxon>Gelatoporiaceae</taxon>
        <taxon>Obba</taxon>
    </lineage>
</organism>
<feature type="region of interest" description="Disordered" evidence="7">
    <location>
        <begin position="1390"/>
        <end position="1411"/>
    </location>
</feature>
<sequence>MTDEVTPKNQQDTPKPDEKKPPANGSANAQSNAGKGQRKSGPHPRAASVSNGSGIGAPRPSSRSGNKKPSIASAQAAESGSDSNKKDNNNKKPEHRARPSTGGNARSSGNRRASQGQGSRQNPGNAKEGGPKQKQATSPTPPSGADSSDALSSLQRVIADLKTTSPPSQSSAATNISLTASMSMPSTQGTASNLPANAPVFQPGAIAFPSSGSEPPRHRKAASLGGSGPSNAHSYSPNLGSMMEDAEDGQGGAIAEEGEIQESVYQSSHPRRSLSQSFMAPRFAALAAQQDQGEIVGPSGRPQLAPGFMFGARRRPSSAMPMGPPISEEDVGFQFPQQSQNSFNDDIPSRKPGEGPEISGIMAEQIALQNQIEALQQQQQALYQQQLASNQVLSFQTPGLAPGRGVHRRVHSTVPMGMGMNTFGGPQTAMGHFGSLGGMGIGLDGQPQGVPRGHGRRHSVNVLNKSSSQQTPGSIGFTNSLDGFDDGFVPPAGLGGNTQHARSDSSWRINGGVGGLQSGNFAADLAQAQAQLQSLQQFRAAAGGHHQKMASFSFPNMLPNMMAANMMGLGLPGINLLQQQQQQFQSQLQQSNQPQRKSLFAPYLPQASLPPLLAAGKLVVGILRVNKRNRSDAYVATEVLDADIYICGSKDRNRALEGDIVAVELLDVDEVWGTKKEKEEKKRKKEENSAYDPKGSAGRKNDKKKDDVEVEGQGLMLFEDEEVTDEVKPQFAGHVVAVVERMPGQLFSGTLGLLRPSSAATKEKQEAERREREGDRGDEPRRQIERPKIVWFKPTDKRVPLIAIPTEQAPPDFVQNSEAYANKLFVACIKRHPISSLHPFGTLVEELGPIGDIEVETSALLKDCNFPTEEFTDNVMKCLPPIPWTISEREFELRKDLRGERVFTIDPDTAKDLDDALSVKTNEDGTYDIGVHVADVSYFVKPNTALDRDARKRATSVYLVQRSVPMLPPTLSEQLCSLVPGEDRLAFTVVFTMNKEGKVLKKWFGKSIIRSAAKLTYQNAQAALEGKELGVEPVGDHKAADVANDVKILDTLAQQLRSRRFQNGCIKTDSLKLTFKLDDSGLPIDCWPYERNEAHHLVEEFMLLTNTAVAQQIAVHFSEQALLRRHDAPIERRLLAFVQRAERLGYKMDTSSVAALMSSLQSVQDPTARRILEMLLQKASPRAKYFCAGMLDIAKYGHYALNIPLYTHFTSPIRRYADILVHRQLDSILQNGVEPKFTMDRDAVAKVAQQCNIKRDSAKLAQEQSTHLFLCILISDLTQRYGPVVRQAKVVGVLEAAFDVLVPEFGIEKRVHVDQMPIDNHVYDEHTHTLQIYWSDKDVITWLAENSDDEHLKKVKQTAEQHAAKMEVVSRSVLDEKALFDEDDAEDEIVLGRNNNREQEETETSKQRLLSKAKVPPSFEGLKTTPSGHKIQEIRELMTVPVIVTADLTKSPPVIKVYSVNPYAA</sequence>
<evidence type="ECO:0000313" key="9">
    <source>
        <dbReference type="EMBL" id="OCH94120.1"/>
    </source>
</evidence>
<feature type="region of interest" description="Disordered" evidence="7">
    <location>
        <begin position="750"/>
        <end position="783"/>
    </location>
</feature>
<dbReference type="GO" id="GO:0000932">
    <property type="term" value="C:P-body"/>
    <property type="evidence" value="ECO:0007669"/>
    <property type="project" value="UniProtKB-SubCell"/>
</dbReference>
<dbReference type="Gene3D" id="2.40.50.140">
    <property type="entry name" value="Nucleic acid-binding proteins"/>
    <property type="match status" value="1"/>
</dbReference>
<evidence type="ECO:0000256" key="4">
    <source>
        <dbReference type="ARBA" id="ARBA00022884"/>
    </source>
</evidence>
<evidence type="ECO:0000256" key="2">
    <source>
        <dbReference type="ARBA" id="ARBA00022723"/>
    </source>
</evidence>
<dbReference type="EC" id="3.1.13.-" evidence="5"/>
<dbReference type="InterPro" id="IPR022966">
    <property type="entry name" value="RNase_II/R_CS"/>
</dbReference>
<dbReference type="Proteomes" id="UP000250043">
    <property type="component" value="Unassembled WGS sequence"/>
</dbReference>
<dbReference type="FunFam" id="2.40.50.700:FF:000002">
    <property type="entry name" value="Cell wall biogenesis protein"/>
    <property type="match status" value="1"/>
</dbReference>
<dbReference type="Pfam" id="PF00773">
    <property type="entry name" value="RNB"/>
    <property type="match status" value="1"/>
</dbReference>
<dbReference type="PANTHER" id="PTHR23355">
    <property type="entry name" value="RIBONUCLEASE"/>
    <property type="match status" value="1"/>
</dbReference>
<feature type="site" description="Important for catalytic activity" evidence="5">
    <location>
        <position position="914"/>
    </location>
</feature>
<evidence type="ECO:0000256" key="7">
    <source>
        <dbReference type="SAM" id="MobiDB-lite"/>
    </source>
</evidence>
<proteinExistence type="inferred from homology"/>
<evidence type="ECO:0000256" key="6">
    <source>
        <dbReference type="SAM" id="Coils"/>
    </source>
</evidence>
<dbReference type="PROSITE" id="PS01175">
    <property type="entry name" value="RIBONUCLEASE_II"/>
    <property type="match status" value="1"/>
</dbReference>
<feature type="compositionally biased region" description="Basic and acidic residues" evidence="7">
    <location>
        <begin position="676"/>
        <end position="688"/>
    </location>
</feature>
<dbReference type="SMART" id="SM00955">
    <property type="entry name" value="RNB"/>
    <property type="match status" value="1"/>
</dbReference>
<feature type="compositionally biased region" description="Low complexity" evidence="7">
    <location>
        <begin position="23"/>
        <end position="34"/>
    </location>
</feature>
<dbReference type="InterPro" id="IPR001900">
    <property type="entry name" value="RNase_II/R"/>
</dbReference>
<feature type="region of interest" description="Disordered" evidence="7">
    <location>
        <begin position="1"/>
        <end position="251"/>
    </location>
</feature>
<feature type="binding site" evidence="5">
    <location>
        <position position="906"/>
    </location>
    <ligand>
        <name>Mg(2+)</name>
        <dbReference type="ChEBI" id="CHEBI:18420"/>
    </ligand>
</feature>
<keyword evidence="3 5" id="KW-0460">Magnesium</keyword>
<feature type="compositionally biased region" description="Basic and acidic residues" evidence="7">
    <location>
        <begin position="1395"/>
        <end position="1406"/>
    </location>
</feature>
<evidence type="ECO:0000313" key="10">
    <source>
        <dbReference type="Proteomes" id="UP000250043"/>
    </source>
</evidence>
<evidence type="ECO:0000256" key="3">
    <source>
        <dbReference type="ARBA" id="ARBA00022842"/>
    </source>
</evidence>
<dbReference type="InterPro" id="IPR050180">
    <property type="entry name" value="RNR_Ribonuclease"/>
</dbReference>
<keyword evidence="1 5" id="KW-0963">Cytoplasm</keyword>
<gene>
    <name evidence="9" type="ORF">OBBRIDRAFT_789643</name>
</gene>
<keyword evidence="5" id="KW-0540">Nuclease</keyword>
<feature type="compositionally biased region" description="Low complexity" evidence="7">
    <location>
        <begin position="163"/>
        <end position="174"/>
    </location>
</feature>
<dbReference type="HAMAP" id="MF_03045">
    <property type="entry name" value="DIS3L2"/>
    <property type="match status" value="1"/>
</dbReference>
<evidence type="ECO:0000259" key="8">
    <source>
        <dbReference type="SMART" id="SM00955"/>
    </source>
</evidence>
<dbReference type="Gene3D" id="2.40.50.700">
    <property type="match status" value="1"/>
</dbReference>
<dbReference type="Pfam" id="PF17877">
    <property type="entry name" value="Dis3l2_C_term"/>
    <property type="match status" value="1"/>
</dbReference>
<keyword evidence="6" id="KW-0175">Coiled coil</keyword>
<keyword evidence="5" id="KW-0378">Hydrolase</keyword>
<protein>
    <recommendedName>
        <fullName evidence="5">DIS3-like exonuclease 2</fullName>
        <ecNumber evidence="5">3.1.13.-</ecNumber>
    </recommendedName>
</protein>
<dbReference type="GO" id="GO:1990074">
    <property type="term" value="P:polyuridylation-dependent mRNA catabolic process"/>
    <property type="evidence" value="ECO:0007669"/>
    <property type="project" value="UniProtKB-UniRule"/>
</dbReference>
<dbReference type="InterPro" id="IPR041093">
    <property type="entry name" value="Dis3l2-like_C"/>
</dbReference>
<feature type="compositionally biased region" description="Polar residues" evidence="7">
    <location>
        <begin position="175"/>
        <end position="195"/>
    </location>
</feature>
<dbReference type="GO" id="GO:0000956">
    <property type="term" value="P:nuclear-transcribed mRNA catabolic process"/>
    <property type="evidence" value="ECO:0007669"/>
    <property type="project" value="UniProtKB-UniRule"/>
</dbReference>
<name>A0A8E2DQV4_9APHY</name>
<dbReference type="InterPro" id="IPR041505">
    <property type="entry name" value="Dis3_CSD2"/>
</dbReference>
<feature type="compositionally biased region" description="Basic and acidic residues" evidence="7">
    <location>
        <begin position="761"/>
        <end position="783"/>
    </location>
</feature>
<comment type="function">
    <text evidence="5">3'-5'-exoribonuclease that specifically recognizes RNAs polyuridylated at their 3' end and mediates their degradation. Component of an exosome-independent RNA degradation pathway that mediates degradation of cytoplasmic mRNAs that have been deadenylated and subsequently uridylated at their 3'.</text>
</comment>
<evidence type="ECO:0000256" key="1">
    <source>
        <dbReference type="ARBA" id="ARBA00022490"/>
    </source>
</evidence>
<dbReference type="SUPFAM" id="SSF50249">
    <property type="entry name" value="Nucleic acid-binding proteins"/>
    <property type="match status" value="3"/>
</dbReference>
<dbReference type="GO" id="GO:0003723">
    <property type="term" value="F:RNA binding"/>
    <property type="evidence" value="ECO:0007669"/>
    <property type="project" value="UniProtKB-KW"/>
</dbReference>
<dbReference type="InterPro" id="IPR028591">
    <property type="entry name" value="DIS3L2"/>
</dbReference>
<accession>A0A8E2DQV4</accession>
<comment type="cofactor">
    <cofactor evidence="5">
        <name>Mg(2+)</name>
        <dbReference type="ChEBI" id="CHEBI:18420"/>
    </cofactor>
    <cofactor evidence="5">
        <name>Mn(2+)</name>
        <dbReference type="ChEBI" id="CHEBI:29035"/>
    </cofactor>
</comment>
<dbReference type="GO" id="GO:0000175">
    <property type="term" value="F:3'-5'-RNA exonuclease activity"/>
    <property type="evidence" value="ECO:0007669"/>
    <property type="project" value="UniProtKB-UniRule"/>
</dbReference>
<evidence type="ECO:0000256" key="5">
    <source>
        <dbReference type="HAMAP-Rule" id="MF_03045"/>
    </source>
</evidence>
<dbReference type="Gene3D" id="2.40.50.690">
    <property type="match status" value="1"/>
</dbReference>
<feature type="binding site" evidence="5">
    <location>
        <position position="915"/>
    </location>
    <ligand>
        <name>Mg(2+)</name>
        <dbReference type="ChEBI" id="CHEBI:18420"/>
    </ligand>
</feature>
<feature type="compositionally biased region" description="Basic and acidic residues" evidence="7">
    <location>
        <begin position="83"/>
        <end position="92"/>
    </location>
</feature>
<dbReference type="InterPro" id="IPR012340">
    <property type="entry name" value="NA-bd_OB-fold"/>
</dbReference>
<comment type="subcellular location">
    <subcellularLocation>
        <location evidence="5">Cytoplasm</location>
    </subcellularLocation>
    <subcellularLocation>
        <location evidence="5">Cytoplasm</location>
        <location evidence="5">P-body</location>
    </subcellularLocation>
</comment>
<keyword evidence="2 5" id="KW-0479">Metal-binding</keyword>
<dbReference type="Pfam" id="PF17849">
    <property type="entry name" value="OB_Dis3"/>
    <property type="match status" value="1"/>
</dbReference>
<feature type="domain" description="RNB" evidence="8">
    <location>
        <begin position="894"/>
        <end position="1231"/>
    </location>
</feature>
<keyword evidence="10" id="KW-1185">Reference proteome</keyword>